<evidence type="ECO:0000313" key="1">
    <source>
        <dbReference type="EMBL" id="KAH7855683.1"/>
    </source>
</evidence>
<reference evidence="1 2" key="1">
    <citation type="journal article" date="2021" name="Hortic Res">
        <title>High-quality reference genome and annotation aids understanding of berry development for evergreen blueberry (Vaccinium darrowii).</title>
        <authorList>
            <person name="Yu J."/>
            <person name="Hulse-Kemp A.M."/>
            <person name="Babiker E."/>
            <person name="Staton M."/>
        </authorList>
    </citation>
    <scope>NUCLEOTIDE SEQUENCE [LARGE SCALE GENOMIC DNA]</scope>
    <source>
        <strain evidence="2">cv. NJ 8807/NJ 8810</strain>
        <tissue evidence="1">Young leaf</tissue>
    </source>
</reference>
<dbReference type="Proteomes" id="UP000828048">
    <property type="component" value="Chromosome 11"/>
</dbReference>
<keyword evidence="2" id="KW-1185">Reference proteome</keyword>
<comment type="caution">
    <text evidence="1">The sequence shown here is derived from an EMBL/GenBank/DDBJ whole genome shotgun (WGS) entry which is preliminary data.</text>
</comment>
<gene>
    <name evidence="1" type="ORF">Vadar_027612</name>
</gene>
<protein>
    <submittedName>
        <fullName evidence="1">Uncharacterized protein</fullName>
    </submittedName>
</protein>
<sequence length="239" mass="26234">MLMNFPSLPSVPCWFFLLFLTIVNQSLSARILGDPSSTHHHIRRSITFYVHDLLAQPSLSPSPFTTKVLNNQIPFPKPLGFFPPAGGIPLPEYPNPNIPTQTLDLPGIGISFPARATFQELELGKVLVIDEDLFQGEFGSVFVGKAQGMYVASSEDGTSHMMAMTVSFVNGEYRDGLRFFGVHRRDDDESHVAVIGGTGKYENANGYATIKTMNLRSNSVGKESEGGGYKVLKFDVFLA</sequence>
<name>A0ACB7YQL4_9ERIC</name>
<accession>A0ACB7YQL4</accession>
<proteinExistence type="predicted"/>
<dbReference type="EMBL" id="CM037161">
    <property type="protein sequence ID" value="KAH7855683.1"/>
    <property type="molecule type" value="Genomic_DNA"/>
</dbReference>
<organism evidence="1 2">
    <name type="scientific">Vaccinium darrowii</name>
    <dbReference type="NCBI Taxonomy" id="229202"/>
    <lineage>
        <taxon>Eukaryota</taxon>
        <taxon>Viridiplantae</taxon>
        <taxon>Streptophyta</taxon>
        <taxon>Embryophyta</taxon>
        <taxon>Tracheophyta</taxon>
        <taxon>Spermatophyta</taxon>
        <taxon>Magnoliopsida</taxon>
        <taxon>eudicotyledons</taxon>
        <taxon>Gunneridae</taxon>
        <taxon>Pentapetalae</taxon>
        <taxon>asterids</taxon>
        <taxon>Ericales</taxon>
        <taxon>Ericaceae</taxon>
        <taxon>Vaccinioideae</taxon>
        <taxon>Vaccinieae</taxon>
        <taxon>Vaccinium</taxon>
    </lineage>
</organism>
<evidence type="ECO:0000313" key="2">
    <source>
        <dbReference type="Proteomes" id="UP000828048"/>
    </source>
</evidence>